<reference evidence="5 6" key="1">
    <citation type="journal article" date="2016" name="Proc. Natl. Acad. Sci. U.S.A.">
        <title>Comparative genomics of biotechnologically important yeasts.</title>
        <authorList>
            <person name="Riley R."/>
            <person name="Haridas S."/>
            <person name="Wolfe K.H."/>
            <person name="Lopes M.R."/>
            <person name="Hittinger C.T."/>
            <person name="Goeker M."/>
            <person name="Salamov A.A."/>
            <person name="Wisecaver J.H."/>
            <person name="Long T.M."/>
            <person name="Calvey C.H."/>
            <person name="Aerts A.L."/>
            <person name="Barry K.W."/>
            <person name="Choi C."/>
            <person name="Clum A."/>
            <person name="Coughlan A.Y."/>
            <person name="Deshpande S."/>
            <person name="Douglass A.P."/>
            <person name="Hanson S.J."/>
            <person name="Klenk H.-P."/>
            <person name="LaButti K.M."/>
            <person name="Lapidus A."/>
            <person name="Lindquist E.A."/>
            <person name="Lipzen A.M."/>
            <person name="Meier-Kolthoff J.P."/>
            <person name="Ohm R.A."/>
            <person name="Otillar R.P."/>
            <person name="Pangilinan J.L."/>
            <person name="Peng Y."/>
            <person name="Rokas A."/>
            <person name="Rosa C.A."/>
            <person name="Scheuner C."/>
            <person name="Sibirny A.A."/>
            <person name="Slot J.C."/>
            <person name="Stielow J.B."/>
            <person name="Sun H."/>
            <person name="Kurtzman C.P."/>
            <person name="Blackwell M."/>
            <person name="Grigoriev I.V."/>
            <person name="Jeffries T.W."/>
        </authorList>
    </citation>
    <scope>NUCLEOTIDE SEQUENCE [LARGE SCALE GENOMIC DNA]</scope>
    <source>
        <strain evidence="5 6">DSM 6958</strain>
    </source>
</reference>
<dbReference type="GO" id="GO:0000025">
    <property type="term" value="P:maltose catabolic process"/>
    <property type="evidence" value="ECO:0007669"/>
    <property type="project" value="TreeGrafter"/>
</dbReference>
<keyword evidence="2 5" id="KW-0378">Hydrolase</keyword>
<dbReference type="Pfam" id="PF00128">
    <property type="entry name" value="Alpha-amylase"/>
    <property type="match status" value="2"/>
</dbReference>
<dbReference type="Gene3D" id="2.60.40.1180">
    <property type="entry name" value="Golgi alpha-mannosidase II"/>
    <property type="match status" value="1"/>
</dbReference>
<dbReference type="STRING" id="857566.A0A1E3PFF1"/>
<dbReference type="InterPro" id="IPR017853">
    <property type="entry name" value="GH"/>
</dbReference>
<dbReference type="AlphaFoldDB" id="A0A1E3PFF1"/>
<dbReference type="InterPro" id="IPR013780">
    <property type="entry name" value="Glyco_hydro_b"/>
</dbReference>
<evidence type="ECO:0000313" key="6">
    <source>
        <dbReference type="Proteomes" id="UP000095009"/>
    </source>
</evidence>
<dbReference type="Gene3D" id="3.20.20.80">
    <property type="entry name" value="Glycosidases"/>
    <property type="match status" value="3"/>
</dbReference>
<gene>
    <name evidence="5" type="primary">AAM1</name>
    <name evidence="5" type="ORF">NADFUDRAFT_52469</name>
</gene>
<accession>A0A1E3PFF1</accession>
<dbReference type="GO" id="GO:0005987">
    <property type="term" value="P:sucrose catabolic process"/>
    <property type="evidence" value="ECO:0007669"/>
    <property type="project" value="TreeGrafter"/>
</dbReference>
<keyword evidence="6" id="KW-1185">Reference proteome</keyword>
<dbReference type="OrthoDB" id="1740265at2759"/>
<protein>
    <submittedName>
        <fullName evidence="5">Glycoside hydrolase</fullName>
    </submittedName>
</protein>
<evidence type="ECO:0000256" key="2">
    <source>
        <dbReference type="ARBA" id="ARBA00022801"/>
    </source>
</evidence>
<evidence type="ECO:0000259" key="4">
    <source>
        <dbReference type="SMART" id="SM00642"/>
    </source>
</evidence>
<keyword evidence="3" id="KW-0326">Glycosidase</keyword>
<evidence type="ECO:0000256" key="3">
    <source>
        <dbReference type="ARBA" id="ARBA00023295"/>
    </source>
</evidence>
<dbReference type="FunFam" id="3.20.20.80:FF:000064">
    <property type="entry name" value="Oligo-1,6-glucosidase"/>
    <property type="match status" value="1"/>
</dbReference>
<dbReference type="EMBL" id="KV454412">
    <property type="protein sequence ID" value="ODQ64139.1"/>
    <property type="molecule type" value="Genomic_DNA"/>
</dbReference>
<comment type="similarity">
    <text evidence="1">Belongs to the glycosyl hydrolase 13 family.</text>
</comment>
<dbReference type="InterPro" id="IPR006047">
    <property type="entry name" value="GH13_cat_dom"/>
</dbReference>
<dbReference type="PANTHER" id="PTHR10357">
    <property type="entry name" value="ALPHA-AMYLASE FAMILY MEMBER"/>
    <property type="match status" value="1"/>
</dbReference>
<sequence length="484" mass="55736">MTKNALSVSNKKWWKEDVVYQIYPSSFKDSNGDGIGDIPGIISKLDYIKGLGVDVIWVSPFYKSRQIDMGYDISDYRDVHEPHGTVKDVEDLINGFHERGLKIIFDLVVNHTSDLHPWFKEKQLDLNWENPEVREAIYEGAMRFWLDKGCDELRVDALNMYSKHLDFPDAPVVDTTTPWQPALDCICNGPRIHEFLTEMNEKVVDHYDCMTVGELSNTPNADHVLRYVSAGTKQLDEQRFIEGNDGWTTDFLENHDTGRSISRYASNYLNYRELSGKTFAILLTTLTGTTYVYQGQEIGIINAPKDWPIEEYQDIEALNYYKEMKDITKNDPTVLQKVLNGIQVTGRDHCRLPFQWDSAPNAGFTSGRPWIKTHDDYKELNAAKQESDPSSVLSFGKNALKLRKQYSDLFVYGIFKLYDYDNPYVITYVQTYEDKQALVVLNFTDKNQPFEKPAEVKGGLTLIVSNYDDETTELRPYEGRAYIL</sequence>
<dbReference type="SMART" id="SM00642">
    <property type="entry name" value="Aamy"/>
    <property type="match status" value="1"/>
</dbReference>
<dbReference type="GO" id="GO:0033934">
    <property type="term" value="F:glucan 1,4-alpha-maltotriohydrolase activity"/>
    <property type="evidence" value="ECO:0007669"/>
    <property type="project" value="TreeGrafter"/>
</dbReference>
<organism evidence="5 6">
    <name type="scientific">Nadsonia fulvescens var. elongata DSM 6958</name>
    <dbReference type="NCBI Taxonomy" id="857566"/>
    <lineage>
        <taxon>Eukaryota</taxon>
        <taxon>Fungi</taxon>
        <taxon>Dikarya</taxon>
        <taxon>Ascomycota</taxon>
        <taxon>Saccharomycotina</taxon>
        <taxon>Dipodascomycetes</taxon>
        <taxon>Dipodascales</taxon>
        <taxon>Dipodascales incertae sedis</taxon>
        <taxon>Nadsonia</taxon>
    </lineage>
</organism>
<evidence type="ECO:0000256" key="1">
    <source>
        <dbReference type="ARBA" id="ARBA00008061"/>
    </source>
</evidence>
<evidence type="ECO:0000313" key="5">
    <source>
        <dbReference type="EMBL" id="ODQ64139.1"/>
    </source>
</evidence>
<dbReference type="GO" id="GO:0004574">
    <property type="term" value="F:oligo-1,6-glucosidase activity"/>
    <property type="evidence" value="ECO:0007669"/>
    <property type="project" value="TreeGrafter"/>
</dbReference>
<name>A0A1E3PFF1_9ASCO</name>
<dbReference type="GO" id="GO:0004556">
    <property type="term" value="F:alpha-amylase activity"/>
    <property type="evidence" value="ECO:0007669"/>
    <property type="project" value="TreeGrafter"/>
</dbReference>
<proteinExistence type="inferred from homology"/>
<dbReference type="SUPFAM" id="SSF51011">
    <property type="entry name" value="Glycosyl hydrolase domain"/>
    <property type="match status" value="1"/>
</dbReference>
<dbReference type="Proteomes" id="UP000095009">
    <property type="component" value="Unassembled WGS sequence"/>
</dbReference>
<dbReference type="FunFam" id="2.60.40.1180:FF:000007">
    <property type="entry name" value="Sucrose isomerase"/>
    <property type="match status" value="1"/>
</dbReference>
<dbReference type="PANTHER" id="PTHR10357:SF179">
    <property type="entry name" value="NEUTRAL AND BASIC AMINO ACID TRANSPORT PROTEIN RBAT"/>
    <property type="match status" value="1"/>
</dbReference>
<dbReference type="GO" id="GO:0004575">
    <property type="term" value="F:sucrose alpha-glucosidase activity"/>
    <property type="evidence" value="ECO:0007669"/>
    <property type="project" value="TreeGrafter"/>
</dbReference>
<dbReference type="SUPFAM" id="SSF51445">
    <property type="entry name" value="(Trans)glycosidases"/>
    <property type="match status" value="1"/>
</dbReference>
<feature type="domain" description="Glycosyl hydrolase family 13 catalytic" evidence="4">
    <location>
        <begin position="21"/>
        <end position="351"/>
    </location>
</feature>